<organism evidence="1 2">
    <name type="scientific">Paxillus rubicundulus Ve08.2h10</name>
    <dbReference type="NCBI Taxonomy" id="930991"/>
    <lineage>
        <taxon>Eukaryota</taxon>
        <taxon>Fungi</taxon>
        <taxon>Dikarya</taxon>
        <taxon>Basidiomycota</taxon>
        <taxon>Agaricomycotina</taxon>
        <taxon>Agaricomycetes</taxon>
        <taxon>Agaricomycetidae</taxon>
        <taxon>Boletales</taxon>
        <taxon>Paxilineae</taxon>
        <taxon>Paxillaceae</taxon>
        <taxon>Paxillus</taxon>
    </lineage>
</organism>
<dbReference type="AlphaFoldDB" id="A0A0D0DZ25"/>
<protein>
    <submittedName>
        <fullName evidence="1">Uncharacterized protein</fullName>
    </submittedName>
</protein>
<name>A0A0D0DZ25_9AGAM</name>
<sequence length="99" mass="10569">MDALRIVKVHKPLGDTANSCRPSEILSTIAHILVSHAAELHTGKRSLCKHEASMFLQTAAVGIKSVTIPSGSSVLDWPCYVSCVTCARLAGESPEALKR</sequence>
<evidence type="ECO:0000313" key="1">
    <source>
        <dbReference type="EMBL" id="KIK95626.1"/>
    </source>
</evidence>
<gene>
    <name evidence="1" type="ORF">PAXRUDRAFT_826818</name>
</gene>
<accession>A0A0D0DZ25</accession>
<proteinExistence type="predicted"/>
<dbReference type="InParanoid" id="A0A0D0DZ25"/>
<reference evidence="1 2" key="1">
    <citation type="submission" date="2014-04" db="EMBL/GenBank/DDBJ databases">
        <authorList>
            <consortium name="DOE Joint Genome Institute"/>
            <person name="Kuo A."/>
            <person name="Kohler A."/>
            <person name="Jargeat P."/>
            <person name="Nagy L.G."/>
            <person name="Floudas D."/>
            <person name="Copeland A."/>
            <person name="Barry K.W."/>
            <person name="Cichocki N."/>
            <person name="Veneault-Fourrey C."/>
            <person name="LaButti K."/>
            <person name="Lindquist E.A."/>
            <person name="Lipzen A."/>
            <person name="Lundell T."/>
            <person name="Morin E."/>
            <person name="Murat C."/>
            <person name="Sun H."/>
            <person name="Tunlid A."/>
            <person name="Henrissat B."/>
            <person name="Grigoriev I.V."/>
            <person name="Hibbett D.S."/>
            <person name="Martin F."/>
            <person name="Nordberg H.P."/>
            <person name="Cantor M.N."/>
            <person name="Hua S.X."/>
        </authorList>
    </citation>
    <scope>NUCLEOTIDE SEQUENCE [LARGE SCALE GENOMIC DNA]</scope>
    <source>
        <strain evidence="1 2">Ve08.2h10</strain>
    </source>
</reference>
<dbReference type="HOGENOM" id="CLU_2321098_0_0_1"/>
<keyword evidence="2" id="KW-1185">Reference proteome</keyword>
<dbReference type="EMBL" id="KN825031">
    <property type="protein sequence ID" value="KIK95626.1"/>
    <property type="molecule type" value="Genomic_DNA"/>
</dbReference>
<evidence type="ECO:0000313" key="2">
    <source>
        <dbReference type="Proteomes" id="UP000054538"/>
    </source>
</evidence>
<reference evidence="2" key="2">
    <citation type="submission" date="2015-01" db="EMBL/GenBank/DDBJ databases">
        <title>Evolutionary Origins and Diversification of the Mycorrhizal Mutualists.</title>
        <authorList>
            <consortium name="DOE Joint Genome Institute"/>
            <consortium name="Mycorrhizal Genomics Consortium"/>
            <person name="Kohler A."/>
            <person name="Kuo A."/>
            <person name="Nagy L.G."/>
            <person name="Floudas D."/>
            <person name="Copeland A."/>
            <person name="Barry K.W."/>
            <person name="Cichocki N."/>
            <person name="Veneault-Fourrey C."/>
            <person name="LaButti K."/>
            <person name="Lindquist E.A."/>
            <person name="Lipzen A."/>
            <person name="Lundell T."/>
            <person name="Morin E."/>
            <person name="Murat C."/>
            <person name="Riley R."/>
            <person name="Ohm R."/>
            <person name="Sun H."/>
            <person name="Tunlid A."/>
            <person name="Henrissat B."/>
            <person name="Grigoriev I.V."/>
            <person name="Hibbett D.S."/>
            <person name="Martin F."/>
        </authorList>
    </citation>
    <scope>NUCLEOTIDE SEQUENCE [LARGE SCALE GENOMIC DNA]</scope>
    <source>
        <strain evidence="2">Ve08.2h10</strain>
    </source>
</reference>
<dbReference type="Proteomes" id="UP000054538">
    <property type="component" value="Unassembled WGS sequence"/>
</dbReference>